<reference evidence="4 5" key="1">
    <citation type="submission" date="2023-01" db="EMBL/GenBank/DDBJ databases">
        <title>Analysis of 21 Apiospora genomes using comparative genomics revels a genus with tremendous synthesis potential of carbohydrate active enzymes and secondary metabolites.</title>
        <authorList>
            <person name="Sorensen T."/>
        </authorList>
    </citation>
    <scope>NUCLEOTIDE SEQUENCE [LARGE SCALE GENOMIC DNA]</scope>
    <source>
        <strain evidence="4 5">CBS 83171</strain>
    </source>
</reference>
<dbReference type="InterPro" id="IPR022577">
    <property type="entry name" value="TBCD_C"/>
</dbReference>
<dbReference type="Pfam" id="PF25767">
    <property type="entry name" value="ARM_TBCD_2nd"/>
    <property type="match status" value="2"/>
</dbReference>
<dbReference type="Pfam" id="PF23579">
    <property type="entry name" value="ARM_TBCD"/>
    <property type="match status" value="1"/>
</dbReference>
<feature type="domain" description="Tubulin-folding cofactor D ARM repeats" evidence="3">
    <location>
        <begin position="435"/>
        <end position="567"/>
    </location>
</feature>
<dbReference type="Gene3D" id="1.25.10.10">
    <property type="entry name" value="Leucine-rich Repeat Variant"/>
    <property type="match status" value="1"/>
</dbReference>
<evidence type="ECO:0000256" key="1">
    <source>
        <dbReference type="ARBA" id="ARBA00023186"/>
    </source>
</evidence>
<dbReference type="Proteomes" id="UP001446871">
    <property type="component" value="Unassembled WGS sequence"/>
</dbReference>
<feature type="domain" description="Tubulin-folding cofactor D ARM repeats" evidence="3">
    <location>
        <begin position="346"/>
        <end position="409"/>
    </location>
</feature>
<dbReference type="InterPro" id="IPR011989">
    <property type="entry name" value="ARM-like"/>
</dbReference>
<organism evidence="4 5">
    <name type="scientific">Apiospora saccharicola</name>
    <dbReference type="NCBI Taxonomy" id="335842"/>
    <lineage>
        <taxon>Eukaryota</taxon>
        <taxon>Fungi</taxon>
        <taxon>Dikarya</taxon>
        <taxon>Ascomycota</taxon>
        <taxon>Pezizomycotina</taxon>
        <taxon>Sordariomycetes</taxon>
        <taxon>Xylariomycetidae</taxon>
        <taxon>Amphisphaeriales</taxon>
        <taxon>Apiosporaceae</taxon>
        <taxon>Apiospora</taxon>
    </lineage>
</organism>
<dbReference type="InterPro" id="IPR016024">
    <property type="entry name" value="ARM-type_fold"/>
</dbReference>
<evidence type="ECO:0008006" key="6">
    <source>
        <dbReference type="Google" id="ProtNLM"/>
    </source>
</evidence>
<keyword evidence="1" id="KW-0143">Chaperone</keyword>
<evidence type="ECO:0000313" key="5">
    <source>
        <dbReference type="Proteomes" id="UP001446871"/>
    </source>
</evidence>
<name>A0ABR1UKX6_9PEZI</name>
<dbReference type="PANTHER" id="PTHR12658:SF0">
    <property type="entry name" value="TUBULIN-SPECIFIC CHAPERONE D"/>
    <property type="match status" value="1"/>
</dbReference>
<dbReference type="SUPFAM" id="SSF48371">
    <property type="entry name" value="ARM repeat"/>
    <property type="match status" value="1"/>
</dbReference>
<dbReference type="Pfam" id="PF12612">
    <property type="entry name" value="TFCD_C"/>
    <property type="match status" value="1"/>
</dbReference>
<comment type="caution">
    <text evidence="4">The sequence shown here is derived from an EMBL/GenBank/DDBJ whole genome shotgun (WGS) entry which is preliminary data.</text>
</comment>
<evidence type="ECO:0000259" key="2">
    <source>
        <dbReference type="Pfam" id="PF12612"/>
    </source>
</evidence>
<gene>
    <name evidence="4" type="ORF">PG996_009488</name>
</gene>
<dbReference type="PANTHER" id="PTHR12658">
    <property type="entry name" value="BETA-TUBULIN COFACTOR D"/>
    <property type="match status" value="1"/>
</dbReference>
<sequence length="1354" mass="148454">MDATDTDRDIWVQRNSADLIADFDRSLVPFLRQRDGQLRRRVRAKEVTRLLDRVLDPFQELPQLLDPHLSKFLPVLAEAYLELLQDHRKSRGLSTRTELLTPMPNAICRLIYSFCKIRGEKVIVRFLNVETRYLELLLFALEASEKEREKADAQESPASQSWTWHERYVVLLWLSQLFFAPFDLSTISSGDFDDSERPVLPGLEWPEQIPGITLRVIPLALKYLASPGKERDGAKTLLIRLAMRRDMQEAGILKALVQWALFTLRPQADGPADTPYYYIGSISFLAGVLQAAADTSMMNSLLGPIYYAVHGVSSEDNPTFAMIRGSALARKMMIKVIRSVTTLTLRKADQTMTDTEMVESSIGYLLEHLADNDTPVRLAASKALSVITLKLEPDMALQVVEAVLESLNRNVLWVKSQSNPPGPRTRDLTSVDPLEWHGLMLTLSHLLYRRSPPPESLADIVQALVLGLAFEKRGISGGSVGTNVRDAACFGIWALARRYSTAELLQVPVKSTVVAEAHPASASTLQLLATELVVAASLDPAGNIRRGSSAALQELIGRHPDTVVEGISIVQTVDYHSVALRSRAIDEVALNATKLSPQYGVALMEGLIGWRGVGDMDAASRRVAAISFGALGAEIARTSPETLNQVTTFAGLLAGKIESLQKRQSEERHGLILSLAAVFDAIPGLIGPDGNRNDWNSLPLKIFSSYLESMLTGSKTTTYRKPELVAEALSKLVASSYPILLACFNRGNEASHLGNSNCLVSGLTILSAEKPTLLQESLRMVDEARNDAAPEWDNLTALIFEMVDTWLNMHDPEVTWCDKVRVSTTSRDKHGDGFFRALSGSYRIIAASLDASAALDQVTVAISHRWSSDYMIEAHVAILQSLVGQDLLRVKTSSFTPLIRQGLDDYTTTARGDIGSHVRLEAIRATKTLWEQVTDQHDSDNVYGSIATLLPSMLRLAAEKLDRVRVEAKSAVALLLSPSSAVIFNDLSFSSKDYFEYLLTLDKPDNFRKGVADHWPSSDMACLSTMLAGLVTSADTGNEELVIASRAAVASFCDGSAENLSKIVGALLLNLKTHQGQDRVIVPTLELTAYLFHIGTLHQSQDINLRQLCLLTQKAGYKTGNVRKIEACIKVYGGVAAADRQADNDAISPELRSKRQEGITEARRRLGALLLHPWPHVRALVVDELWGLSSLEEQASDNSMASKLLSVDWGSRQLPPERLECGAGDGTSQYGSVKYSNSLFKQAASGLAFERSEPITDMMVLDNVPPFRIFQRLAGRACLTLNGLLLVEAATLGDEFGRGASSSCLQSCSHAYPTGRPLAGSGCSGAHPTPPMQGYHPRFFSSFPSARYQVPNPA</sequence>
<dbReference type="InterPro" id="IPR058033">
    <property type="entry name" value="ARM_TBCD_2nd"/>
</dbReference>
<evidence type="ECO:0000313" key="4">
    <source>
        <dbReference type="EMBL" id="KAK8059558.1"/>
    </source>
</evidence>
<accession>A0ABR1UKX6</accession>
<keyword evidence="5" id="KW-1185">Reference proteome</keyword>
<dbReference type="EMBL" id="JAQQWM010000006">
    <property type="protein sequence ID" value="KAK8059558.1"/>
    <property type="molecule type" value="Genomic_DNA"/>
</dbReference>
<proteinExistence type="predicted"/>
<dbReference type="InterPro" id="IPR033162">
    <property type="entry name" value="TBCD"/>
</dbReference>
<evidence type="ECO:0000259" key="3">
    <source>
        <dbReference type="Pfam" id="PF25767"/>
    </source>
</evidence>
<feature type="domain" description="Tubulin-folding cofactor D C-terminal" evidence="2">
    <location>
        <begin position="949"/>
        <end position="1124"/>
    </location>
</feature>
<protein>
    <recommendedName>
        <fullName evidence="6">Tubulin-specific chaperone D C-terminal domain-containing protein</fullName>
    </recommendedName>
</protein>